<protein>
    <submittedName>
        <fullName evidence="2">Uncharacterized protein</fullName>
    </submittedName>
</protein>
<comment type="caution">
    <text evidence="2">The sequence shown here is derived from an EMBL/GenBank/DDBJ whole genome shotgun (WGS) entry which is preliminary data.</text>
</comment>
<feature type="signal peptide" evidence="1">
    <location>
        <begin position="1"/>
        <end position="22"/>
    </location>
</feature>
<evidence type="ECO:0000313" key="3">
    <source>
        <dbReference type="Proteomes" id="UP000605676"/>
    </source>
</evidence>
<evidence type="ECO:0000256" key="1">
    <source>
        <dbReference type="SAM" id="SignalP"/>
    </source>
</evidence>
<keyword evidence="3" id="KW-1185">Reference proteome</keyword>
<name>A0ABS1HJD9_9BACT</name>
<dbReference type="RefSeq" id="WP_200465023.1">
    <property type="nucleotide sequence ID" value="NZ_JAENRR010000022.1"/>
</dbReference>
<keyword evidence="1" id="KW-0732">Signal</keyword>
<dbReference type="PROSITE" id="PS51257">
    <property type="entry name" value="PROKAR_LIPOPROTEIN"/>
    <property type="match status" value="1"/>
</dbReference>
<organism evidence="2 3">
    <name type="scientific">Carboxylicivirga marina</name>
    <dbReference type="NCBI Taxonomy" id="2800988"/>
    <lineage>
        <taxon>Bacteria</taxon>
        <taxon>Pseudomonadati</taxon>
        <taxon>Bacteroidota</taxon>
        <taxon>Bacteroidia</taxon>
        <taxon>Marinilabiliales</taxon>
        <taxon>Marinilabiliaceae</taxon>
        <taxon>Carboxylicivirga</taxon>
    </lineage>
</organism>
<proteinExistence type="predicted"/>
<accession>A0ABS1HJD9</accession>
<feature type="chain" id="PRO_5046698709" evidence="1">
    <location>
        <begin position="23"/>
        <end position="246"/>
    </location>
</feature>
<reference evidence="2 3" key="1">
    <citation type="submission" date="2021-01" db="EMBL/GenBank/DDBJ databases">
        <title>Carboxyliciviraga sp.nov., isolated from coastal sediments.</title>
        <authorList>
            <person name="Lu D."/>
            <person name="Zhang T."/>
        </authorList>
    </citation>
    <scope>NUCLEOTIDE SEQUENCE [LARGE SCALE GENOMIC DNA]</scope>
    <source>
        <strain evidence="2 3">N1Y132</strain>
    </source>
</reference>
<dbReference type="Proteomes" id="UP000605676">
    <property type="component" value="Unassembled WGS sequence"/>
</dbReference>
<evidence type="ECO:0000313" key="2">
    <source>
        <dbReference type="EMBL" id="MBK3517793.1"/>
    </source>
</evidence>
<sequence>MKTIIAYSLLVLSLLSVSCTQSDDGWQQELTLTKPIEPITKRSIILSSNNGLKGESLGLFSMQNWYEYEFDEDKLVHSYETSGYTVKVFNAWIVSAENPQEGYYDDIEFENINLNDQSIEFETAGPFSIEVIHPDYVQNKASQVAYYGFEVNEFDDWPGGQELIIPMELRQFATLLVFRSVDVRFTIEKMEIEKIEVEEYQPIYIEMEKDFTIEVEHRNGGKEKVQIKAGNSGECKYYWVESVIFE</sequence>
<gene>
    <name evidence="2" type="ORF">JIV24_10660</name>
</gene>
<dbReference type="EMBL" id="JAENRR010000022">
    <property type="protein sequence ID" value="MBK3517793.1"/>
    <property type="molecule type" value="Genomic_DNA"/>
</dbReference>